<evidence type="ECO:0000313" key="1">
    <source>
        <dbReference type="EMBL" id="AFO48591.1"/>
    </source>
</evidence>
<organism evidence="1 2">
    <name type="scientific">Pseudomonas putida (strain DOT-T1E)</name>
    <dbReference type="NCBI Taxonomy" id="1196325"/>
    <lineage>
        <taxon>Bacteria</taxon>
        <taxon>Pseudomonadati</taxon>
        <taxon>Pseudomonadota</taxon>
        <taxon>Gammaproteobacteria</taxon>
        <taxon>Pseudomonadales</taxon>
        <taxon>Pseudomonadaceae</taxon>
        <taxon>Pseudomonas</taxon>
    </lineage>
</organism>
<name>I7C656_PSEPT</name>
<evidence type="ECO:0000313" key="2">
    <source>
        <dbReference type="Proteomes" id="UP000006503"/>
    </source>
</evidence>
<dbReference type="EMBL" id="CP003734">
    <property type="protein sequence ID" value="AFO48591.1"/>
    <property type="molecule type" value="Genomic_DNA"/>
</dbReference>
<dbReference type="HOGENOM" id="CLU_219453_0_0_6"/>
<protein>
    <submittedName>
        <fullName evidence="1">ABC-type branched-chain amino acid transport</fullName>
    </submittedName>
</protein>
<proteinExistence type="predicted"/>
<dbReference type="PATRIC" id="fig|1196325.3.peg.2740"/>
<dbReference type="AlphaFoldDB" id="I7C656"/>
<dbReference type="KEGG" id="ppx:T1E_2752"/>
<reference evidence="2" key="1">
    <citation type="journal article" date="2013" name="Microb. Biotechnol.">
        <title>Metabolic potential of the organic-solvent tolerant Pseudomonas putida DOT-T1E deduced from its annotated genome.</title>
        <authorList>
            <person name="Udaondo Z."/>
            <person name="Molina L."/>
            <person name="Daniels C."/>
            <person name="Gomez M.J."/>
            <person name="Molina-Henares M.A."/>
            <person name="Matilla M.A."/>
            <person name="Roca A."/>
            <person name="Fernandez M."/>
            <person name="Duque E."/>
            <person name="Segura A."/>
            <person name="Ramos J.L."/>
        </authorList>
    </citation>
    <scope>NUCLEOTIDE SEQUENCE [LARGE SCALE GENOMIC DNA]</scope>
    <source>
        <strain evidence="2">DOT-T1E</strain>
    </source>
</reference>
<gene>
    <name evidence="1" type="ordered locus">T1E_2752</name>
</gene>
<dbReference type="Proteomes" id="UP000006503">
    <property type="component" value="Chromosome"/>
</dbReference>
<accession>I7C656</accession>
<sequence length="40" mass="4504">MLVTDWIQADRTTLRPLIEAKSAAYAQEKGITPRNCANEQ</sequence>